<sequence length="61" mass="6806">MISCPDQLSSTVSYKIKNAGQSQSQIDRTCSAFHLIQNGSRTLFSLPSLVRTPSCRHTFLF</sequence>
<dbReference type="Proteomes" id="UP000260790">
    <property type="component" value="Unassembled WGS sequence"/>
</dbReference>
<dbReference type="EMBL" id="QSQR01000009">
    <property type="protein sequence ID" value="RGK45331.1"/>
    <property type="molecule type" value="Genomic_DNA"/>
</dbReference>
<accession>A0A8B2Z856</accession>
<comment type="caution">
    <text evidence="1">The sequence shown here is derived from an EMBL/GenBank/DDBJ whole genome shotgun (WGS) entry which is preliminary data.</text>
</comment>
<protein>
    <submittedName>
        <fullName evidence="1">Uncharacterized protein</fullName>
    </submittedName>
</protein>
<name>A0A8B2Z856_9LACO</name>
<organism evidence="1 2">
    <name type="scientific">Ligilactobacillus ruminis</name>
    <dbReference type="NCBI Taxonomy" id="1623"/>
    <lineage>
        <taxon>Bacteria</taxon>
        <taxon>Bacillati</taxon>
        <taxon>Bacillota</taxon>
        <taxon>Bacilli</taxon>
        <taxon>Lactobacillales</taxon>
        <taxon>Lactobacillaceae</taxon>
        <taxon>Ligilactobacillus</taxon>
    </lineage>
</organism>
<evidence type="ECO:0000313" key="1">
    <source>
        <dbReference type="EMBL" id="RGK45331.1"/>
    </source>
</evidence>
<evidence type="ECO:0000313" key="2">
    <source>
        <dbReference type="Proteomes" id="UP000260790"/>
    </source>
</evidence>
<gene>
    <name evidence="1" type="ORF">DXD09_08360</name>
</gene>
<reference evidence="1 2" key="1">
    <citation type="submission" date="2018-08" db="EMBL/GenBank/DDBJ databases">
        <title>A genome reference for cultivated species of the human gut microbiota.</title>
        <authorList>
            <person name="Zou Y."/>
            <person name="Xue W."/>
            <person name="Luo G."/>
        </authorList>
    </citation>
    <scope>NUCLEOTIDE SEQUENCE [LARGE SCALE GENOMIC DNA]</scope>
    <source>
        <strain evidence="1 2">TF10-9AT</strain>
    </source>
</reference>
<proteinExistence type="predicted"/>
<dbReference type="AlphaFoldDB" id="A0A8B2Z856"/>